<dbReference type="PANTHER" id="PTHR47763:SF1">
    <property type="entry name" value="DUF659 DOMAIN-CONTAINING PROTEIN"/>
    <property type="match status" value="1"/>
</dbReference>
<evidence type="ECO:0000313" key="4">
    <source>
        <dbReference type="Proteomes" id="UP000593765"/>
    </source>
</evidence>
<reference evidence="3 4" key="1">
    <citation type="submission" date="2020-10" db="EMBL/GenBank/DDBJ databases">
        <title>Wide distribution of Phycisphaera-like planctomycetes from WD2101 soil group in peatlands and genome analysis of the first cultivated representative.</title>
        <authorList>
            <person name="Dedysh S.N."/>
            <person name="Beletsky A.V."/>
            <person name="Ivanova A."/>
            <person name="Kulichevskaya I.S."/>
            <person name="Suzina N.E."/>
            <person name="Philippov D.A."/>
            <person name="Rakitin A.L."/>
            <person name="Mardanov A.V."/>
            <person name="Ravin N.V."/>
        </authorList>
    </citation>
    <scope>NUCLEOTIDE SEQUENCE [LARGE SCALE GENOMIC DNA]</scope>
    <source>
        <strain evidence="3 4">M1803</strain>
    </source>
</reference>
<evidence type="ECO:0000256" key="1">
    <source>
        <dbReference type="SAM" id="MobiDB-lite"/>
    </source>
</evidence>
<dbReference type="InterPro" id="IPR052969">
    <property type="entry name" value="Thr-specific_kinase-like"/>
</dbReference>
<evidence type="ECO:0000259" key="2">
    <source>
        <dbReference type="PROSITE" id="PS50234"/>
    </source>
</evidence>
<dbReference type="RefSeq" id="WP_206291981.1">
    <property type="nucleotide sequence ID" value="NZ_CP063458.1"/>
</dbReference>
<dbReference type="PROSITE" id="PS50234">
    <property type="entry name" value="VWFA"/>
    <property type="match status" value="1"/>
</dbReference>
<dbReference type="Proteomes" id="UP000593765">
    <property type="component" value="Chromosome"/>
</dbReference>
<proteinExistence type="predicted"/>
<dbReference type="EMBL" id="CP063458">
    <property type="protein sequence ID" value="QOV88970.1"/>
    <property type="molecule type" value="Genomic_DNA"/>
</dbReference>
<sequence length="618" mass="67461">MARQKSRLRFNRLYSPTMVVTLATGIAGLTLGVAVIAQTTPPPRTASTTPPGKPGQLPTIPDKPRYENPKNREEKLVNLLDYLERDYIKKTAAPFWVSRAMGVISLARSPRETALPRLLELCEKDKHDVVRLLAWQGVLARVGELDAKTYQRWITATLALAEKDAFRGGLRVPLLDVLAASVPTLRHRKIWMKIFEETNAWEPSDIATLDALGRSLSAWRSAFLVQGITKILTDVNAGVRAEYVLKAAGSPVPTARERLKPEVFNPQSPSRDHPSSESLYKTVQTETAAWVTKEKWKEVTKLEGEPWKKLQPAFVPAPMTLDSIDPDDPSWLADLELGRADLDEFEAVFVVDATGSMGDVLSWLRRDVARVMGALGALCKEAPRLGVVFYRDAGQGDPFVTKVLPLTMKLQDLEPGLVSMTAEGGGDIPEAVREAMSDAIEKTKWSTSKRVGKLVILIGDAPPKPGTEEDCKSLARKAKSAGLKFYAVKVTNALAQNNLTSFAEIASEAGGSSIDANFAPITRTRFVDAAGREIPIKTIPRPEAQLIIAASSADAPPGEKIMTHVITDAINRQYADRVAPLAQTLLANVQHKSEAEVRLPYPANTPPLGAGMLKPQGK</sequence>
<dbReference type="InterPro" id="IPR002035">
    <property type="entry name" value="VWF_A"/>
</dbReference>
<organism evidence="3 4">
    <name type="scientific">Humisphaera borealis</name>
    <dbReference type="NCBI Taxonomy" id="2807512"/>
    <lineage>
        <taxon>Bacteria</taxon>
        <taxon>Pseudomonadati</taxon>
        <taxon>Planctomycetota</taxon>
        <taxon>Phycisphaerae</taxon>
        <taxon>Tepidisphaerales</taxon>
        <taxon>Tepidisphaeraceae</taxon>
        <taxon>Humisphaera</taxon>
    </lineage>
</organism>
<dbReference type="GO" id="GO:0005737">
    <property type="term" value="C:cytoplasm"/>
    <property type="evidence" value="ECO:0007669"/>
    <property type="project" value="TreeGrafter"/>
</dbReference>
<evidence type="ECO:0000313" key="3">
    <source>
        <dbReference type="EMBL" id="QOV88970.1"/>
    </source>
</evidence>
<dbReference type="CDD" id="cd00198">
    <property type="entry name" value="vWFA"/>
    <property type="match status" value="1"/>
</dbReference>
<keyword evidence="4" id="KW-1185">Reference proteome</keyword>
<feature type="domain" description="VWFA" evidence="2">
    <location>
        <begin position="346"/>
        <end position="530"/>
    </location>
</feature>
<feature type="region of interest" description="Disordered" evidence="1">
    <location>
        <begin position="40"/>
        <end position="70"/>
    </location>
</feature>
<dbReference type="Pfam" id="PF00092">
    <property type="entry name" value="VWA"/>
    <property type="match status" value="1"/>
</dbReference>
<dbReference type="GO" id="GO:0004674">
    <property type="term" value="F:protein serine/threonine kinase activity"/>
    <property type="evidence" value="ECO:0007669"/>
    <property type="project" value="TreeGrafter"/>
</dbReference>
<name>A0A7M2WWT0_9BACT</name>
<accession>A0A7M2WWT0</accession>
<dbReference type="KEGG" id="hbs:IPV69_22515"/>
<dbReference type="Gene3D" id="3.40.50.410">
    <property type="entry name" value="von Willebrand factor, type A domain"/>
    <property type="match status" value="1"/>
</dbReference>
<protein>
    <submittedName>
        <fullName evidence="3">VWA domain-containing protein</fullName>
    </submittedName>
</protein>
<dbReference type="InterPro" id="IPR036465">
    <property type="entry name" value="vWFA_dom_sf"/>
</dbReference>
<gene>
    <name evidence="3" type="ORF">IPV69_22515</name>
</gene>
<dbReference type="PANTHER" id="PTHR47763">
    <property type="entry name" value="ALPHA-PROTEIN KINASE VWKA"/>
    <property type="match status" value="1"/>
</dbReference>
<dbReference type="SMART" id="SM00327">
    <property type="entry name" value="VWA"/>
    <property type="match status" value="1"/>
</dbReference>
<dbReference type="AlphaFoldDB" id="A0A7M2WWT0"/>
<dbReference type="SUPFAM" id="SSF53300">
    <property type="entry name" value="vWA-like"/>
    <property type="match status" value="1"/>
</dbReference>